<feature type="signal peptide" evidence="5">
    <location>
        <begin position="1"/>
        <end position="20"/>
    </location>
</feature>
<keyword evidence="2" id="KW-0325">Glycoprotein</keyword>
<dbReference type="Gene3D" id="2.40.70.10">
    <property type="entry name" value="Acid Proteases"/>
    <property type="match status" value="1"/>
</dbReference>
<gene>
    <name evidence="7" type="ORF">WICPIJ_009439</name>
</gene>
<sequence>MLNLSTQLKLAVTLLGLANAYVDIPVIFNNSVRATDITIGSESSYIPFIFDTTAAGISVNSLSYDSSDSTTYDSSSKSDYFHDPIDKSLSFDVISDATGASLIGLGRGSSILQQLGYSAYSIYTDSQPPRLSVSSPHPITGQVLLGGFDESKITGDVFSRALLEDESGVKFVYADFAVGGDELTFKVTLDITSPYTLIPSSLVSVLSEYFTPKQAYPDETGFIPYNVVALPSVYPFKVLNGPLLNFRIDQFVDTTTKNDTMYLGLGVSDDEYIHLGVNYLTGFYTFVDFANGTFNLWSAAYGAADIKDVGSASISSSASASSSTSAFISSSVSSVFSHSAISSSDAESPSTSTVTEDHVSSTLVTITSCSHDLCSTGVVTTGVTVITTTIDSIVTVYTTYCPLSTTATGISNGTSTTGTATKTPVPTTTSPVHPTTATETTATIETVTSKLSTSTSTSAAVSTFAGAGQQQAQIINGGSLIGFIAGLFMFFLSS</sequence>
<dbReference type="InterPro" id="IPR025928">
    <property type="entry name" value="Flocculin_t3_rpt"/>
</dbReference>
<evidence type="ECO:0000256" key="2">
    <source>
        <dbReference type="ARBA" id="ARBA00023180"/>
    </source>
</evidence>
<keyword evidence="4" id="KW-0812">Transmembrane</keyword>
<evidence type="ECO:0000256" key="5">
    <source>
        <dbReference type="SAM" id="SignalP"/>
    </source>
</evidence>
<dbReference type="Pfam" id="PF13928">
    <property type="entry name" value="Flocculin_t3"/>
    <property type="match status" value="1"/>
</dbReference>
<keyword evidence="4" id="KW-1133">Transmembrane helix</keyword>
<feature type="domain" description="Peptidase A1" evidence="6">
    <location>
        <begin position="1"/>
        <end position="297"/>
    </location>
</feature>
<evidence type="ECO:0000313" key="8">
    <source>
        <dbReference type="Proteomes" id="UP000774326"/>
    </source>
</evidence>
<evidence type="ECO:0000259" key="6">
    <source>
        <dbReference type="PROSITE" id="PS51767"/>
    </source>
</evidence>
<evidence type="ECO:0000256" key="1">
    <source>
        <dbReference type="ARBA" id="ARBA00022729"/>
    </source>
</evidence>
<keyword evidence="4" id="KW-0472">Membrane</keyword>
<protein>
    <recommendedName>
        <fullName evidence="6">Peptidase A1 domain-containing protein</fullName>
    </recommendedName>
</protein>
<reference evidence="7" key="2">
    <citation type="submission" date="2021-01" db="EMBL/GenBank/DDBJ databases">
        <authorList>
            <person name="Schikora-Tamarit M.A."/>
        </authorList>
    </citation>
    <scope>NUCLEOTIDE SEQUENCE</scope>
    <source>
        <strain evidence="7">CBS2887</strain>
    </source>
</reference>
<keyword evidence="1 5" id="KW-0732">Signal</keyword>
<evidence type="ECO:0000313" key="7">
    <source>
        <dbReference type="EMBL" id="KAH3674869.1"/>
    </source>
</evidence>
<dbReference type="AlphaFoldDB" id="A0A9P8TDM2"/>
<accession>A0A9P8TDM2</accession>
<dbReference type="SUPFAM" id="SSF50630">
    <property type="entry name" value="Acid proteases"/>
    <property type="match status" value="1"/>
</dbReference>
<dbReference type="PROSITE" id="PS51767">
    <property type="entry name" value="PEPTIDASE_A1"/>
    <property type="match status" value="1"/>
</dbReference>
<feature type="chain" id="PRO_5040291353" description="Peptidase A1 domain-containing protein" evidence="5">
    <location>
        <begin position="21"/>
        <end position="494"/>
    </location>
</feature>
<dbReference type="InterPro" id="IPR021109">
    <property type="entry name" value="Peptidase_aspartic_dom_sf"/>
</dbReference>
<keyword evidence="8" id="KW-1185">Reference proteome</keyword>
<feature type="transmembrane region" description="Helical" evidence="4">
    <location>
        <begin position="474"/>
        <end position="492"/>
    </location>
</feature>
<evidence type="ECO:0000256" key="3">
    <source>
        <dbReference type="SAM" id="MobiDB-lite"/>
    </source>
</evidence>
<organism evidence="7 8">
    <name type="scientific">Wickerhamomyces pijperi</name>
    <name type="common">Yeast</name>
    <name type="synonym">Pichia pijperi</name>
    <dbReference type="NCBI Taxonomy" id="599730"/>
    <lineage>
        <taxon>Eukaryota</taxon>
        <taxon>Fungi</taxon>
        <taxon>Dikarya</taxon>
        <taxon>Ascomycota</taxon>
        <taxon>Saccharomycotina</taxon>
        <taxon>Saccharomycetes</taxon>
        <taxon>Phaffomycetales</taxon>
        <taxon>Wickerhamomycetaceae</taxon>
        <taxon>Wickerhamomyces</taxon>
    </lineage>
</organism>
<feature type="region of interest" description="Disordered" evidence="3">
    <location>
        <begin position="415"/>
        <end position="435"/>
    </location>
</feature>
<dbReference type="EMBL" id="JAEUBG010005445">
    <property type="protein sequence ID" value="KAH3674869.1"/>
    <property type="molecule type" value="Genomic_DNA"/>
</dbReference>
<proteinExistence type="predicted"/>
<comment type="caution">
    <text evidence="7">The sequence shown here is derived from an EMBL/GenBank/DDBJ whole genome shotgun (WGS) entry which is preliminary data.</text>
</comment>
<dbReference type="OrthoDB" id="5361565at2759"/>
<dbReference type="InterPro" id="IPR033121">
    <property type="entry name" value="PEPTIDASE_A1"/>
</dbReference>
<name>A0A9P8TDM2_WICPI</name>
<reference evidence="7" key="1">
    <citation type="journal article" date="2021" name="Open Biol.">
        <title>Shared evolutionary footprints suggest mitochondrial oxidative damage underlies multiple complex I losses in fungi.</title>
        <authorList>
            <person name="Schikora-Tamarit M.A."/>
            <person name="Marcet-Houben M."/>
            <person name="Nosek J."/>
            <person name="Gabaldon T."/>
        </authorList>
    </citation>
    <scope>NUCLEOTIDE SEQUENCE</scope>
    <source>
        <strain evidence="7">CBS2887</strain>
    </source>
</reference>
<evidence type="ECO:0000256" key="4">
    <source>
        <dbReference type="SAM" id="Phobius"/>
    </source>
</evidence>
<dbReference type="Proteomes" id="UP000774326">
    <property type="component" value="Unassembled WGS sequence"/>
</dbReference>